<accession>A0A2T0PZ46</accession>
<keyword evidence="2" id="KW-1133">Transmembrane helix</keyword>
<proteinExistence type="predicted"/>
<dbReference type="EMBL" id="PVZC01000007">
    <property type="protein sequence ID" value="PRX96826.1"/>
    <property type="molecule type" value="Genomic_DNA"/>
</dbReference>
<evidence type="ECO:0000313" key="3">
    <source>
        <dbReference type="EMBL" id="PRX96826.1"/>
    </source>
</evidence>
<organism evidence="3 4">
    <name type="scientific">Allonocardiopsis opalescens</name>
    <dbReference type="NCBI Taxonomy" id="1144618"/>
    <lineage>
        <taxon>Bacteria</taxon>
        <taxon>Bacillati</taxon>
        <taxon>Actinomycetota</taxon>
        <taxon>Actinomycetes</taxon>
        <taxon>Streptosporangiales</taxon>
        <taxon>Allonocardiopsis</taxon>
    </lineage>
</organism>
<feature type="region of interest" description="Disordered" evidence="1">
    <location>
        <begin position="1"/>
        <end position="43"/>
    </location>
</feature>
<reference evidence="3 4" key="1">
    <citation type="submission" date="2018-03" db="EMBL/GenBank/DDBJ databases">
        <title>Genomic Encyclopedia of Archaeal and Bacterial Type Strains, Phase II (KMG-II): from individual species to whole genera.</title>
        <authorList>
            <person name="Goeker M."/>
        </authorList>
    </citation>
    <scope>NUCLEOTIDE SEQUENCE [LARGE SCALE GENOMIC DNA]</scope>
    <source>
        <strain evidence="3 4">DSM 45601</strain>
    </source>
</reference>
<keyword evidence="2" id="KW-0472">Membrane</keyword>
<keyword evidence="4" id="KW-1185">Reference proteome</keyword>
<sequence>MPDRSTGRPTSYGRMLDPGERGPVGSAGGGSGSYPFHPASSPEGRKRVIDSLMRLGCGCLALAGVFTCGIAYGLYLAAVGG</sequence>
<gene>
    <name evidence="3" type="ORF">CLV72_107349</name>
</gene>
<protein>
    <submittedName>
        <fullName evidence="3">Uncharacterized protein</fullName>
    </submittedName>
</protein>
<name>A0A2T0PZ46_9ACTN</name>
<evidence type="ECO:0000256" key="1">
    <source>
        <dbReference type="SAM" id="MobiDB-lite"/>
    </source>
</evidence>
<dbReference type="Proteomes" id="UP000237846">
    <property type="component" value="Unassembled WGS sequence"/>
</dbReference>
<comment type="caution">
    <text evidence="3">The sequence shown here is derived from an EMBL/GenBank/DDBJ whole genome shotgun (WGS) entry which is preliminary data.</text>
</comment>
<dbReference type="AlphaFoldDB" id="A0A2T0PZ46"/>
<feature type="transmembrane region" description="Helical" evidence="2">
    <location>
        <begin position="55"/>
        <end position="78"/>
    </location>
</feature>
<evidence type="ECO:0000313" key="4">
    <source>
        <dbReference type="Proteomes" id="UP000237846"/>
    </source>
</evidence>
<keyword evidence="2" id="KW-0812">Transmembrane</keyword>
<evidence type="ECO:0000256" key="2">
    <source>
        <dbReference type="SAM" id="Phobius"/>
    </source>
</evidence>